<sequence length="314" mass="36064">MNIAVTAIGSMSSEAVIKSLRKNSNHRIIGFDIYPQEWIVTSKLVDSFYQVPLAKNKEYIEYILEICHSNKVDFVIPLTDPEIDVLCMQIQHFRNKGITICCPYPHSTQIARDKFNLFNFFKQNSEILVIPTFESVDDIDINKYNNIIAKPRKGRSSEGLIKSSNKKHLQNAIDQPQDYIFQPCIDGSYITVDTIRDKFKNQVSIFRKELLRTVNGAGVVIELFKDDKLNYIVNQITESLDIIGCVNVEFILFQGRYFLMDINPRFSAGISFSIIAGYDFVGNHLKCFQGLPIAQEIAYKQQIISKRYVDIIHI</sequence>
<comment type="caution">
    <text evidence="3">The sequence shown here is derived from an EMBL/GenBank/DDBJ whole genome shotgun (WGS) entry which is preliminary data.</text>
</comment>
<proteinExistence type="predicted"/>
<dbReference type="EMBL" id="JAQMUH010000034">
    <property type="protein sequence ID" value="MDB9538589.1"/>
    <property type="molecule type" value="Genomic_DNA"/>
</dbReference>
<reference evidence="3 4" key="1">
    <citation type="submission" date="2023-01" db="EMBL/GenBank/DDBJ databases">
        <title>Genomes from the Australian National Cyanobacteria Reference Collection.</title>
        <authorList>
            <person name="Willis A."/>
            <person name="Lee E.M.F."/>
        </authorList>
    </citation>
    <scope>NUCLEOTIDE SEQUENCE [LARGE SCALE GENOMIC DNA]</scope>
    <source>
        <strain evidence="3 4">CS-1033</strain>
    </source>
</reference>
<feature type="domain" description="ATP-grasp" evidence="2">
    <location>
        <begin position="119"/>
        <end position="289"/>
    </location>
</feature>
<dbReference type="PROSITE" id="PS50975">
    <property type="entry name" value="ATP_GRASP"/>
    <property type="match status" value="1"/>
</dbReference>
<dbReference type="SUPFAM" id="SSF56059">
    <property type="entry name" value="Glutathione synthetase ATP-binding domain-like"/>
    <property type="match status" value="1"/>
</dbReference>
<name>A0ABT5AMQ5_9CYAN</name>
<gene>
    <name evidence="3" type="ORF">PN457_02725</name>
</gene>
<dbReference type="InterPro" id="IPR048764">
    <property type="entry name" value="PylC_N"/>
</dbReference>
<protein>
    <submittedName>
        <fullName evidence="3">ATP-grasp domain-containing protein</fullName>
    </submittedName>
</protein>
<dbReference type="Pfam" id="PF02655">
    <property type="entry name" value="ATP-grasp_3"/>
    <property type="match status" value="1"/>
</dbReference>
<dbReference type="Proteomes" id="UP001212499">
    <property type="component" value="Unassembled WGS sequence"/>
</dbReference>
<dbReference type="Gene3D" id="3.30.470.20">
    <property type="entry name" value="ATP-grasp fold, B domain"/>
    <property type="match status" value="1"/>
</dbReference>
<dbReference type="RefSeq" id="WP_271731184.1">
    <property type="nucleotide sequence ID" value="NZ_JANQDP010000033.1"/>
</dbReference>
<keyword evidence="1" id="KW-0067">ATP-binding</keyword>
<evidence type="ECO:0000259" key="2">
    <source>
        <dbReference type="PROSITE" id="PS50975"/>
    </source>
</evidence>
<evidence type="ECO:0000256" key="1">
    <source>
        <dbReference type="PROSITE-ProRule" id="PRU00409"/>
    </source>
</evidence>
<organism evidence="3 4">
    <name type="scientific">Anabaenopsis arnoldii</name>
    <dbReference type="NCBI Taxonomy" id="2152938"/>
    <lineage>
        <taxon>Bacteria</taxon>
        <taxon>Bacillati</taxon>
        <taxon>Cyanobacteriota</taxon>
        <taxon>Cyanophyceae</taxon>
        <taxon>Nostocales</taxon>
        <taxon>Nodulariaceae</taxon>
        <taxon>Anabaenopsis</taxon>
    </lineage>
</organism>
<accession>A0ABT5AMQ5</accession>
<dbReference type="InterPro" id="IPR003806">
    <property type="entry name" value="ATP-grasp_PylC-type"/>
</dbReference>
<dbReference type="InterPro" id="IPR011761">
    <property type="entry name" value="ATP-grasp"/>
</dbReference>
<keyword evidence="1" id="KW-0547">Nucleotide-binding</keyword>
<keyword evidence="4" id="KW-1185">Reference proteome</keyword>
<evidence type="ECO:0000313" key="3">
    <source>
        <dbReference type="EMBL" id="MDB9538589.1"/>
    </source>
</evidence>
<evidence type="ECO:0000313" key="4">
    <source>
        <dbReference type="Proteomes" id="UP001212499"/>
    </source>
</evidence>
<dbReference type="Gene3D" id="3.40.50.20">
    <property type="match status" value="1"/>
</dbReference>
<dbReference type="Pfam" id="PF21360">
    <property type="entry name" value="PylC-like_N"/>
    <property type="match status" value="1"/>
</dbReference>